<dbReference type="PRINTS" id="PR00081">
    <property type="entry name" value="GDHRDH"/>
</dbReference>
<evidence type="ECO:0000313" key="5">
    <source>
        <dbReference type="EMBL" id="RAO66867.1"/>
    </source>
</evidence>
<dbReference type="GO" id="GO:0005737">
    <property type="term" value="C:cytoplasm"/>
    <property type="evidence" value="ECO:0007669"/>
    <property type="project" value="TreeGrafter"/>
</dbReference>
<dbReference type="PANTHER" id="PTHR44229">
    <property type="entry name" value="15-HYDROXYPROSTAGLANDIN DEHYDROGENASE [NAD(+)]"/>
    <property type="match status" value="1"/>
</dbReference>
<dbReference type="InterPro" id="IPR020904">
    <property type="entry name" value="Sc_DH/Rdtase_CS"/>
</dbReference>
<dbReference type="RefSeq" id="XP_040731383.1">
    <property type="nucleotide sequence ID" value="XM_040875072.1"/>
</dbReference>
<keyword evidence="2" id="KW-0521">NADP</keyword>
<dbReference type="EMBL" id="MIKG01000004">
    <property type="protein sequence ID" value="RAO66867.1"/>
    <property type="molecule type" value="Genomic_DNA"/>
</dbReference>
<dbReference type="AlphaFoldDB" id="A0A364KTI0"/>
<evidence type="ECO:0000256" key="1">
    <source>
        <dbReference type="ARBA" id="ARBA00006484"/>
    </source>
</evidence>
<keyword evidence="6" id="KW-1185">Reference proteome</keyword>
<dbReference type="GO" id="GO:0016616">
    <property type="term" value="F:oxidoreductase activity, acting on the CH-OH group of donors, NAD or NADP as acceptor"/>
    <property type="evidence" value="ECO:0007669"/>
    <property type="project" value="TreeGrafter"/>
</dbReference>
<dbReference type="PROSITE" id="PS00061">
    <property type="entry name" value="ADH_SHORT"/>
    <property type="match status" value="1"/>
</dbReference>
<dbReference type="SUPFAM" id="SSF51735">
    <property type="entry name" value="NAD(P)-binding Rossmann-fold domains"/>
    <property type="match status" value="1"/>
</dbReference>
<dbReference type="PANTHER" id="PTHR44229:SF4">
    <property type="entry name" value="15-HYDROXYPROSTAGLANDIN DEHYDROGENASE [NAD(+)]"/>
    <property type="match status" value="1"/>
</dbReference>
<proteinExistence type="inferred from homology"/>
<evidence type="ECO:0000313" key="6">
    <source>
        <dbReference type="Proteomes" id="UP000249363"/>
    </source>
</evidence>
<dbReference type="InterPro" id="IPR002347">
    <property type="entry name" value="SDR_fam"/>
</dbReference>
<name>A0A364KTI0_TALAM</name>
<dbReference type="Gene3D" id="3.40.50.720">
    <property type="entry name" value="NAD(P)-binding Rossmann-like Domain"/>
    <property type="match status" value="1"/>
</dbReference>
<accession>A0A364KTI0</accession>
<dbReference type="Proteomes" id="UP000249363">
    <property type="component" value="Unassembled WGS sequence"/>
</dbReference>
<dbReference type="InterPro" id="IPR036291">
    <property type="entry name" value="NAD(P)-bd_dom_sf"/>
</dbReference>
<organism evidence="5 6">
    <name type="scientific">Talaromyces amestolkiae</name>
    <dbReference type="NCBI Taxonomy" id="1196081"/>
    <lineage>
        <taxon>Eukaryota</taxon>
        <taxon>Fungi</taxon>
        <taxon>Dikarya</taxon>
        <taxon>Ascomycota</taxon>
        <taxon>Pezizomycotina</taxon>
        <taxon>Eurotiomycetes</taxon>
        <taxon>Eurotiomycetidae</taxon>
        <taxon>Eurotiales</taxon>
        <taxon>Trichocomaceae</taxon>
        <taxon>Talaromyces</taxon>
        <taxon>Talaromyces sect. Talaromyces</taxon>
    </lineage>
</organism>
<evidence type="ECO:0008006" key="7">
    <source>
        <dbReference type="Google" id="ProtNLM"/>
    </source>
</evidence>
<keyword evidence="3" id="KW-0560">Oxidoreductase</keyword>
<dbReference type="GeneID" id="63792095"/>
<dbReference type="OrthoDB" id="37659at2759"/>
<comment type="similarity">
    <text evidence="1 4">Belongs to the short-chain dehydrogenases/reductases (SDR) family.</text>
</comment>
<dbReference type="PRINTS" id="PR00080">
    <property type="entry name" value="SDRFAMILY"/>
</dbReference>
<protein>
    <recommendedName>
        <fullName evidence="7">Short chain dehydrogenase/reductase</fullName>
    </recommendedName>
</protein>
<reference evidence="5 6" key="1">
    <citation type="journal article" date="2017" name="Biotechnol. Biofuels">
        <title>Differential beta-glucosidase expression as a function of carbon source availability in Talaromyces amestolkiae: a genomic and proteomic approach.</title>
        <authorList>
            <person name="de Eugenio L.I."/>
            <person name="Mendez-Liter J.A."/>
            <person name="Nieto-Dominguez M."/>
            <person name="Alonso L."/>
            <person name="Gil-Munoz J."/>
            <person name="Barriuso J."/>
            <person name="Prieto A."/>
            <person name="Martinez M.J."/>
        </authorList>
    </citation>
    <scope>NUCLEOTIDE SEQUENCE [LARGE SCALE GENOMIC DNA]</scope>
    <source>
        <strain evidence="5 6">CIB</strain>
    </source>
</reference>
<evidence type="ECO:0000256" key="3">
    <source>
        <dbReference type="ARBA" id="ARBA00023002"/>
    </source>
</evidence>
<dbReference type="Pfam" id="PF00106">
    <property type="entry name" value="adh_short"/>
    <property type="match status" value="1"/>
</dbReference>
<evidence type="ECO:0000256" key="2">
    <source>
        <dbReference type="ARBA" id="ARBA00022857"/>
    </source>
</evidence>
<evidence type="ECO:0000256" key="4">
    <source>
        <dbReference type="RuleBase" id="RU000363"/>
    </source>
</evidence>
<gene>
    <name evidence="5" type="ORF">BHQ10_002879</name>
</gene>
<dbReference type="STRING" id="1196081.A0A364KTI0"/>
<comment type="caution">
    <text evidence="5">The sequence shown here is derived from an EMBL/GenBank/DDBJ whole genome shotgun (WGS) entry which is preliminary data.</text>
</comment>
<sequence length="303" mass="32247">MASHSGKKVFIVTGGASGIGLGITRYLITQQHPTLNPAHIAIFDINTETGSAVVSSLQEEYKSTSPSATISFHQCNVSSWESQAAAFKEVAQQQGRVDYVVANAGITEKGDLLEKEEKEPSKPVLATLNVNLTGVIYSTKLAIHYIRKNGSTSSTKGGIICTASNAGIYPFPMAPMYATTKHGVVGLVRSLARPLALEGIQINALAPAVIETNIASSHDLFKNMIITPMSTVTRAVEILLTSSPSPSSNSTTSTTTKPLPETTILTGKIAECHEGNVTFAEQPAYVDANTEKNIEMFWSLGYA</sequence>